<keyword evidence="5" id="KW-1185">Reference proteome</keyword>
<name>A0A183APL0_9TREM</name>
<protein>
    <submittedName>
        <fullName evidence="6">CUB domain-containing protein</fullName>
    </submittedName>
</protein>
<sequence length="157" mass="17225">MLEPHLNRRNETECGPADVKVTESQMSWRVPPDGVQFTSGTECAFTFSTDAGFIVDFKVTKMDLGNDGGTCDEDFIRLADTPEGLGKNATVYCGTTPPKSDYTSTNNVVHIVIGSTTNPTESYVTGSYLIDASQSVVLFRKVVLLGIWLNWLNSRFT</sequence>
<dbReference type="AlphaFoldDB" id="A0A183APL0"/>
<reference evidence="4 5" key="2">
    <citation type="submission" date="2018-11" db="EMBL/GenBank/DDBJ databases">
        <authorList>
            <consortium name="Pathogen Informatics"/>
        </authorList>
    </citation>
    <scope>NUCLEOTIDE SEQUENCE [LARGE SCALE GENOMIC DNA]</scope>
    <source>
        <strain evidence="4 5">Egypt</strain>
    </source>
</reference>
<dbReference type="SUPFAM" id="SSF49854">
    <property type="entry name" value="Spermadhesin, CUB domain"/>
    <property type="match status" value="1"/>
</dbReference>
<accession>A0A183APL0</accession>
<evidence type="ECO:0000313" key="5">
    <source>
        <dbReference type="Proteomes" id="UP000272942"/>
    </source>
</evidence>
<keyword evidence="1" id="KW-1015">Disulfide bond</keyword>
<gene>
    <name evidence="4" type="ORF">ECPE_LOCUS8895</name>
</gene>
<feature type="domain" description="CUB" evidence="3">
    <location>
        <begin position="14"/>
        <end position="131"/>
    </location>
</feature>
<dbReference type="Pfam" id="PF00431">
    <property type="entry name" value="CUB"/>
    <property type="match status" value="1"/>
</dbReference>
<dbReference type="Gene3D" id="2.60.120.290">
    <property type="entry name" value="Spermadhesin, CUB domain"/>
    <property type="match status" value="1"/>
</dbReference>
<evidence type="ECO:0000313" key="4">
    <source>
        <dbReference type="EMBL" id="VDP84376.1"/>
    </source>
</evidence>
<organism evidence="6">
    <name type="scientific">Echinostoma caproni</name>
    <dbReference type="NCBI Taxonomy" id="27848"/>
    <lineage>
        <taxon>Eukaryota</taxon>
        <taxon>Metazoa</taxon>
        <taxon>Spiralia</taxon>
        <taxon>Lophotrochozoa</taxon>
        <taxon>Platyhelminthes</taxon>
        <taxon>Trematoda</taxon>
        <taxon>Digenea</taxon>
        <taxon>Plagiorchiida</taxon>
        <taxon>Echinostomata</taxon>
        <taxon>Echinostomatoidea</taxon>
        <taxon>Echinostomatidae</taxon>
        <taxon>Echinostoma</taxon>
    </lineage>
</organism>
<evidence type="ECO:0000259" key="3">
    <source>
        <dbReference type="PROSITE" id="PS01180"/>
    </source>
</evidence>
<reference evidence="6" key="1">
    <citation type="submission" date="2016-06" db="UniProtKB">
        <authorList>
            <consortium name="WormBaseParasite"/>
        </authorList>
    </citation>
    <scope>IDENTIFICATION</scope>
</reference>
<comment type="caution">
    <text evidence="2">Lacks conserved residue(s) required for the propagation of feature annotation.</text>
</comment>
<dbReference type="PROSITE" id="PS01180">
    <property type="entry name" value="CUB"/>
    <property type="match status" value="1"/>
</dbReference>
<evidence type="ECO:0000313" key="6">
    <source>
        <dbReference type="WBParaSite" id="ECPE_0000892301-mRNA-1"/>
    </source>
</evidence>
<dbReference type="EMBL" id="UZAN01046619">
    <property type="protein sequence ID" value="VDP84376.1"/>
    <property type="molecule type" value="Genomic_DNA"/>
</dbReference>
<evidence type="ECO:0000256" key="1">
    <source>
        <dbReference type="ARBA" id="ARBA00023157"/>
    </source>
</evidence>
<dbReference type="WBParaSite" id="ECPE_0000892301-mRNA-1">
    <property type="protein sequence ID" value="ECPE_0000892301-mRNA-1"/>
    <property type="gene ID" value="ECPE_0000892301"/>
</dbReference>
<dbReference type="InterPro" id="IPR035914">
    <property type="entry name" value="Sperma_CUB_dom_sf"/>
</dbReference>
<proteinExistence type="predicted"/>
<evidence type="ECO:0000256" key="2">
    <source>
        <dbReference type="PROSITE-ProRule" id="PRU00059"/>
    </source>
</evidence>
<dbReference type="Proteomes" id="UP000272942">
    <property type="component" value="Unassembled WGS sequence"/>
</dbReference>
<dbReference type="InterPro" id="IPR000859">
    <property type="entry name" value="CUB_dom"/>
</dbReference>